<dbReference type="InterPro" id="IPR029063">
    <property type="entry name" value="SAM-dependent_MTases_sf"/>
</dbReference>
<dbReference type="SUPFAM" id="SSF53335">
    <property type="entry name" value="S-adenosyl-L-methionine-dependent methyltransferases"/>
    <property type="match status" value="1"/>
</dbReference>
<comment type="caution">
    <text evidence="4">The sequence shown here is derived from an EMBL/GenBank/DDBJ whole genome shotgun (WGS) entry which is preliminary data.</text>
</comment>
<keyword evidence="5" id="KW-1185">Reference proteome</keyword>
<dbReference type="AlphaFoldDB" id="A0A5N0EKH9"/>
<dbReference type="OrthoDB" id="4524249at2"/>
<gene>
    <name evidence="4" type="ORF">F3087_10465</name>
</gene>
<evidence type="ECO:0000313" key="4">
    <source>
        <dbReference type="EMBL" id="KAA8889350.1"/>
    </source>
</evidence>
<protein>
    <submittedName>
        <fullName evidence="4">O-methyltransferase</fullName>
    </submittedName>
</protein>
<accession>A0A5N0EKH9</accession>
<organism evidence="4 5">
    <name type="scientific">Nocardia colli</name>
    <dbReference type="NCBI Taxonomy" id="2545717"/>
    <lineage>
        <taxon>Bacteria</taxon>
        <taxon>Bacillati</taxon>
        <taxon>Actinomycetota</taxon>
        <taxon>Actinomycetes</taxon>
        <taxon>Mycobacteriales</taxon>
        <taxon>Nocardiaceae</taxon>
        <taxon>Nocardia</taxon>
    </lineage>
</organism>
<keyword evidence="3" id="KW-0949">S-adenosyl-L-methionine</keyword>
<reference evidence="4 5" key="1">
    <citation type="submission" date="2019-09" db="EMBL/GenBank/DDBJ databases">
        <authorList>
            <person name="Wang X."/>
        </authorList>
    </citation>
    <scope>NUCLEOTIDE SEQUENCE [LARGE SCALE GENOMIC DNA]</scope>
    <source>
        <strain evidence="4 5">CICC 11023</strain>
    </source>
</reference>
<dbReference type="Gene3D" id="3.40.50.150">
    <property type="entry name" value="Vaccinia Virus protein VP39"/>
    <property type="match status" value="1"/>
</dbReference>
<keyword evidence="1 4" id="KW-0489">Methyltransferase</keyword>
<sequence>MTNSSGLGALVRDRLPFLRWSTIRMGFGLGSVLRTGQVGDGREQALLEHVLATTTAGDSGSVLAAIDDFARNRSLLMNVGDEKGLILDNAIERAEPMLLLELGAYCGYSAVRTGRAMPAGARLVSVEASAANAEIARAVVEHAGFADRITVVVGMIGDGGATMRHLAIEHDFGPGAVDFVFIDHLKTAYLPDLKSILAASWLHPGTVVVADNVRIPGAPGYRRYMREHEGSSWRTTEHKTHLEYQSLVADLVLESEYLG</sequence>
<dbReference type="Pfam" id="PF01596">
    <property type="entry name" value="Methyltransf_3"/>
    <property type="match status" value="1"/>
</dbReference>
<dbReference type="Proteomes" id="UP000323876">
    <property type="component" value="Unassembled WGS sequence"/>
</dbReference>
<dbReference type="GO" id="GO:0032259">
    <property type="term" value="P:methylation"/>
    <property type="evidence" value="ECO:0007669"/>
    <property type="project" value="UniProtKB-KW"/>
</dbReference>
<evidence type="ECO:0000256" key="2">
    <source>
        <dbReference type="ARBA" id="ARBA00022679"/>
    </source>
</evidence>
<proteinExistence type="predicted"/>
<dbReference type="EMBL" id="VXLC01000003">
    <property type="protein sequence ID" value="KAA8889350.1"/>
    <property type="molecule type" value="Genomic_DNA"/>
</dbReference>
<dbReference type="PROSITE" id="PS51682">
    <property type="entry name" value="SAM_OMT_I"/>
    <property type="match status" value="1"/>
</dbReference>
<evidence type="ECO:0000313" key="5">
    <source>
        <dbReference type="Proteomes" id="UP000323876"/>
    </source>
</evidence>
<keyword evidence="2 4" id="KW-0808">Transferase</keyword>
<dbReference type="PANTHER" id="PTHR43836:SF2">
    <property type="entry name" value="CATECHOL O-METHYLTRANSFERASE 1-RELATED"/>
    <property type="match status" value="1"/>
</dbReference>
<dbReference type="InterPro" id="IPR002935">
    <property type="entry name" value="SAM_O-MeTrfase"/>
</dbReference>
<evidence type="ECO:0000256" key="1">
    <source>
        <dbReference type="ARBA" id="ARBA00022603"/>
    </source>
</evidence>
<dbReference type="PANTHER" id="PTHR43836">
    <property type="entry name" value="CATECHOL O-METHYLTRANSFERASE 1-RELATED"/>
    <property type="match status" value="1"/>
</dbReference>
<dbReference type="GO" id="GO:0008171">
    <property type="term" value="F:O-methyltransferase activity"/>
    <property type="evidence" value="ECO:0007669"/>
    <property type="project" value="InterPro"/>
</dbReference>
<name>A0A5N0EKH9_9NOCA</name>
<evidence type="ECO:0000256" key="3">
    <source>
        <dbReference type="ARBA" id="ARBA00022691"/>
    </source>
</evidence>